<dbReference type="eggNOG" id="COG3871">
    <property type="taxonomic scope" value="Bacteria"/>
</dbReference>
<dbReference type="EMBL" id="ATDP01000073">
    <property type="protein sequence ID" value="EQB16917.1"/>
    <property type="molecule type" value="Genomic_DNA"/>
</dbReference>
<keyword evidence="3" id="KW-1185">Reference proteome</keyword>
<dbReference type="InterPro" id="IPR038725">
    <property type="entry name" value="YdaG_split_barrel_FMN-bd"/>
</dbReference>
<feature type="domain" description="General stress protein FMN-binding split barrel" evidence="1">
    <location>
        <begin position="10"/>
        <end position="138"/>
    </location>
</feature>
<sequence>MMSTETEIRERFWKELSESPFLMVGLQGSQEHNLPMTAQLDPEANHCFWFYTTKDNRLAPGGPAMAQYASKDHDLFACIDGTLAPETDPAIIDRYWSKQVEAWYPQGRNDPNLLMLRFDLNTAEIWRAEMSIKGVFKMMFGGDVRSEMKGKHAEVSL</sequence>
<proteinExistence type="predicted"/>
<dbReference type="InterPro" id="IPR012349">
    <property type="entry name" value="Split_barrel_FMN-bd"/>
</dbReference>
<name>T0HUX8_9SPHN</name>
<dbReference type="PANTHER" id="PTHR34818">
    <property type="entry name" value="PROTEIN BLI-3"/>
    <property type="match status" value="1"/>
</dbReference>
<dbReference type="Gene3D" id="2.30.110.10">
    <property type="entry name" value="Electron Transport, Fmn-binding Protein, Chain A"/>
    <property type="match status" value="1"/>
</dbReference>
<evidence type="ECO:0000313" key="3">
    <source>
        <dbReference type="Proteomes" id="UP000015531"/>
    </source>
</evidence>
<dbReference type="Pfam" id="PF16242">
    <property type="entry name" value="Pyrid_ox_like"/>
    <property type="match status" value="1"/>
</dbReference>
<reference evidence="2 3" key="1">
    <citation type="journal article" date="2013" name="Genome Announc.">
        <title>Draft Genome Sequence of Sphingobium lactosutens Strain DS20T, Isolated from a Hexachlorocyclohexane Dumpsite.</title>
        <authorList>
            <person name="Kumar R."/>
            <person name="Dwivedi V."/>
            <person name="Negi V."/>
            <person name="Khurana J.P."/>
            <person name="Lal R."/>
        </authorList>
    </citation>
    <scope>NUCLEOTIDE SEQUENCE [LARGE SCALE GENOMIC DNA]</scope>
    <source>
        <strain evidence="2 3">DS20</strain>
    </source>
</reference>
<organism evidence="2 3">
    <name type="scientific">Sphingobium lactosutens DS20</name>
    <dbReference type="NCBI Taxonomy" id="1331060"/>
    <lineage>
        <taxon>Bacteria</taxon>
        <taxon>Pseudomonadati</taxon>
        <taxon>Pseudomonadota</taxon>
        <taxon>Alphaproteobacteria</taxon>
        <taxon>Sphingomonadales</taxon>
        <taxon>Sphingomonadaceae</taxon>
        <taxon>Sphingobium</taxon>
    </lineage>
</organism>
<dbReference type="PANTHER" id="PTHR34818:SF1">
    <property type="entry name" value="PROTEIN BLI-3"/>
    <property type="match status" value="1"/>
</dbReference>
<dbReference type="Proteomes" id="UP000015531">
    <property type="component" value="Unassembled WGS sequence"/>
</dbReference>
<evidence type="ECO:0000313" key="2">
    <source>
        <dbReference type="EMBL" id="EQB16917.1"/>
    </source>
</evidence>
<protein>
    <submittedName>
        <fullName evidence="2">General stress protein</fullName>
    </submittedName>
</protein>
<dbReference type="AlphaFoldDB" id="T0HUX8"/>
<dbReference type="PATRIC" id="fig|1331060.3.peg.1049"/>
<accession>T0HUX8</accession>
<dbReference type="InterPro" id="IPR052917">
    <property type="entry name" value="Stress-Dev_Protein"/>
</dbReference>
<comment type="caution">
    <text evidence="2">The sequence shown here is derived from an EMBL/GenBank/DDBJ whole genome shotgun (WGS) entry which is preliminary data.</text>
</comment>
<gene>
    <name evidence="2" type="ORF">RLDS_05645</name>
</gene>
<dbReference type="SUPFAM" id="SSF50475">
    <property type="entry name" value="FMN-binding split barrel"/>
    <property type="match status" value="1"/>
</dbReference>
<evidence type="ECO:0000259" key="1">
    <source>
        <dbReference type="Pfam" id="PF16242"/>
    </source>
</evidence>